<evidence type="ECO:0000256" key="1">
    <source>
        <dbReference type="HAMAP-Rule" id="MF_01941"/>
    </source>
</evidence>
<dbReference type="InterPro" id="IPR040532">
    <property type="entry name" value="MapZ_C2"/>
</dbReference>
<evidence type="ECO:0000313" key="5">
    <source>
        <dbReference type="EMBL" id="MDV5977387.1"/>
    </source>
</evidence>
<evidence type="ECO:0000256" key="2">
    <source>
        <dbReference type="SAM" id="MobiDB-lite"/>
    </source>
</evidence>
<feature type="transmembrane region" description="Helical" evidence="1">
    <location>
        <begin position="176"/>
        <end position="195"/>
    </location>
</feature>
<dbReference type="Pfam" id="PF18041">
    <property type="entry name" value="MapZ_EC1"/>
    <property type="match status" value="1"/>
</dbReference>
<organism evidence="5 6">
    <name type="scientific">Streptococcus canis</name>
    <dbReference type="NCBI Taxonomy" id="1329"/>
    <lineage>
        <taxon>Bacteria</taxon>
        <taxon>Bacillati</taxon>
        <taxon>Bacillota</taxon>
        <taxon>Bacilli</taxon>
        <taxon>Lactobacillales</taxon>
        <taxon>Streptococcaceae</taxon>
        <taxon>Streptococcus</taxon>
    </lineage>
</organism>
<dbReference type="AlphaFoldDB" id="A0AAE4TSW4"/>
<reference evidence="5" key="1">
    <citation type="submission" date="2021-04" db="EMBL/GenBank/DDBJ databases">
        <title>Draft genomes of 20 S. canis strains.</title>
        <authorList>
            <person name="Pagnossin D."/>
            <person name="Weir W."/>
            <person name="Smith A."/>
            <person name="Ure R."/>
            <person name="Oravcova K."/>
        </authorList>
    </citation>
    <scope>NUCLEOTIDE SEQUENCE</scope>
    <source>
        <strain evidence="5">284</strain>
    </source>
</reference>
<keyword evidence="1" id="KW-0812">Transmembrane</keyword>
<comment type="subcellular location">
    <subcellularLocation>
        <location evidence="1">Cell membrane</location>
        <topology evidence="1">Single-pass membrane protein</topology>
    </subcellularLocation>
    <text evidence="1">In newborn cells, forms a ring positioned at mid-cell. Soon after cell division starts and the cells begin elongating, the ring splits into two rings that, as elongation proceeds, move along and mark the future division sites.</text>
</comment>
<evidence type="ECO:0000259" key="4">
    <source>
        <dbReference type="Pfam" id="PF18708"/>
    </source>
</evidence>
<accession>A0AAE4TSW4</accession>
<evidence type="ECO:0000259" key="3">
    <source>
        <dbReference type="Pfam" id="PF18041"/>
    </source>
</evidence>
<proteinExistence type="inferred from homology"/>
<comment type="similarity">
    <text evidence="1">Belongs to the MapZ family.</text>
</comment>
<gene>
    <name evidence="1" type="primary">mapZ</name>
    <name evidence="5" type="ORF">KB584_07945</name>
</gene>
<dbReference type="HAMAP" id="MF_01941">
    <property type="entry name" value="MapZ"/>
    <property type="match status" value="1"/>
</dbReference>
<dbReference type="Pfam" id="PF18708">
    <property type="entry name" value="MapZ_C2"/>
    <property type="match status" value="1"/>
</dbReference>
<comment type="caution">
    <text evidence="5">The sequence shown here is derived from an EMBL/GenBank/DDBJ whole genome shotgun (WGS) entry which is preliminary data.</text>
</comment>
<sequence length="492" mass="53039">MSEESKEVEVIKESQTLGLNEAKTMTVGEAVRKESEMKAGVTEDDSILDKYIKQHRDEVSSQKFDAKYMELDTASLDNFIKKQREELSQAGLVDVEPVSPEPAEQDGTLVEEVAEDLAPMEATAVVTGLPVEATVPVSVPLEKVIPEPQMTKEEPKRDQFLSEDSHHPAKQNKKKGWLIALFLLLLAILAIVFGWNHLKQESGKTTQTASGQTKASSQTDSAKKAIRLKAAAKAFEKQYGTFYTDATKSKLKNSAFTTLPDLEAALKALEGSAYYDKAKAKVDSLKKAIAAITAVNGKFVSDAVVDGEKVSAEVKADANFDDLSSATLTTGNATLDAVLQASITEGRQQLASKAEVAKAANEQAAQAQVPSAAPAAQEPSASVALSGYGLTGYDPASLQRHLSRVPYNQDVIADRANPSWAFNPGILEKIVATSQARGYISGNQYILEPVNIINGNGYYNMFKPDGTYLFSINCKTGYFVGNAKGHADALDY</sequence>
<feature type="domain" description="MapZ extracellular" evidence="3">
    <location>
        <begin position="217"/>
        <end position="344"/>
    </location>
</feature>
<dbReference type="GO" id="GO:0005886">
    <property type="term" value="C:plasma membrane"/>
    <property type="evidence" value="ECO:0007669"/>
    <property type="project" value="UniProtKB-SubCell"/>
</dbReference>
<keyword evidence="1" id="KW-1003">Cell membrane</keyword>
<keyword evidence="1" id="KW-0132">Cell division</keyword>
<keyword evidence="1" id="KW-1133">Transmembrane helix</keyword>
<dbReference type="InterPro" id="IPR041295">
    <property type="entry name" value="MapZ_EC1"/>
</dbReference>
<comment type="subunit">
    <text evidence="1">Interacts with FtsZ.</text>
</comment>
<keyword evidence="1" id="KW-0472">Membrane</keyword>
<feature type="domain" description="MapZ extracellular C-terminal" evidence="4">
    <location>
        <begin position="404"/>
        <end position="482"/>
    </location>
</feature>
<dbReference type="EMBL" id="JAGQEX010000015">
    <property type="protein sequence ID" value="MDV5977387.1"/>
    <property type="molecule type" value="Genomic_DNA"/>
</dbReference>
<feature type="region of interest" description="Disordered" evidence="2">
    <location>
        <begin position="147"/>
        <end position="168"/>
    </location>
</feature>
<name>A0AAE4TSW4_STRCB</name>
<keyword evidence="1" id="KW-0131">Cell cycle</keyword>
<dbReference type="RefSeq" id="WP_317610298.1">
    <property type="nucleotide sequence ID" value="NZ_JAGQEX010000015.1"/>
</dbReference>
<dbReference type="GO" id="GO:0051301">
    <property type="term" value="P:cell division"/>
    <property type="evidence" value="ECO:0007669"/>
    <property type="project" value="UniProtKB-UniRule"/>
</dbReference>
<dbReference type="Proteomes" id="UP001186118">
    <property type="component" value="Unassembled WGS sequence"/>
</dbReference>
<feature type="compositionally biased region" description="Basic and acidic residues" evidence="2">
    <location>
        <begin position="150"/>
        <end position="167"/>
    </location>
</feature>
<protein>
    <recommendedName>
        <fullName evidence="1">Mid-cell-anchored protein Z</fullName>
    </recommendedName>
</protein>
<comment type="function">
    <text evidence="1">Early cell division protein that marks the future cell division site and supports proper FtsZ ring positioning.</text>
</comment>
<evidence type="ECO:0000313" key="6">
    <source>
        <dbReference type="Proteomes" id="UP001186118"/>
    </source>
</evidence>
<dbReference type="InterPro" id="IPR030858">
    <property type="entry name" value="MapZ"/>
</dbReference>